<evidence type="ECO:0000256" key="5">
    <source>
        <dbReference type="ARBA" id="ARBA00023136"/>
    </source>
</evidence>
<feature type="transmembrane region" description="Helical" evidence="6">
    <location>
        <begin position="12"/>
        <end position="32"/>
    </location>
</feature>
<evidence type="ECO:0000256" key="2">
    <source>
        <dbReference type="ARBA" id="ARBA00007362"/>
    </source>
</evidence>
<feature type="non-terminal residue" evidence="8">
    <location>
        <position position="1"/>
    </location>
</feature>
<reference evidence="8 9" key="1">
    <citation type="submission" date="2019-05" db="EMBL/GenBank/DDBJ databases">
        <title>Draft genome sequence of Actinomadura sp. 14C53.</title>
        <authorList>
            <person name="Saricaoglu S."/>
            <person name="Isik K."/>
        </authorList>
    </citation>
    <scope>NUCLEOTIDE SEQUENCE [LARGE SCALE GENOMIC DNA]</scope>
    <source>
        <strain evidence="8 9">14C53</strain>
    </source>
</reference>
<dbReference type="InterPro" id="IPR037185">
    <property type="entry name" value="EmrE-like"/>
</dbReference>
<keyword evidence="9" id="KW-1185">Reference proteome</keyword>
<comment type="subcellular location">
    <subcellularLocation>
        <location evidence="1">Membrane</location>
        <topology evidence="1">Multi-pass membrane protein</topology>
    </subcellularLocation>
</comment>
<gene>
    <name evidence="8" type="ORF">ETD83_12930</name>
</gene>
<evidence type="ECO:0000256" key="1">
    <source>
        <dbReference type="ARBA" id="ARBA00004141"/>
    </source>
</evidence>
<sequence length="176" mass="18074">AGGPDRRPPGRLSTAAVQVAFVPVWSSGYIAGSIGARSSHSLALAAWRFLVAVLVLGSFALVTRAPWPSSARVWGHLLIAGTLLQTVQLGGVFLGLGHGVPAGSSALILSACPLIVAALAVPLFSERLTRRQWAGLGLGLTGVAVSVSERPAAGGACSTWCRRRPRCSPSRCSGRA</sequence>
<proteinExistence type="inferred from homology"/>
<name>A0A5C4JG15_9ACTN</name>
<feature type="transmembrane region" description="Helical" evidence="6">
    <location>
        <begin position="44"/>
        <end position="62"/>
    </location>
</feature>
<feature type="transmembrane region" description="Helical" evidence="6">
    <location>
        <begin position="74"/>
        <end position="96"/>
    </location>
</feature>
<dbReference type="OrthoDB" id="9809509at2"/>
<dbReference type="AlphaFoldDB" id="A0A5C4JG15"/>
<keyword evidence="3 6" id="KW-0812">Transmembrane</keyword>
<comment type="similarity">
    <text evidence="2">Belongs to the EamA transporter family.</text>
</comment>
<feature type="domain" description="EamA" evidence="7">
    <location>
        <begin position="24"/>
        <end position="147"/>
    </location>
</feature>
<comment type="caution">
    <text evidence="8">The sequence shown here is derived from an EMBL/GenBank/DDBJ whole genome shotgun (WGS) entry which is preliminary data.</text>
</comment>
<evidence type="ECO:0000256" key="3">
    <source>
        <dbReference type="ARBA" id="ARBA00022692"/>
    </source>
</evidence>
<accession>A0A5C4JG15</accession>
<organism evidence="8 9">
    <name type="scientific">Actinomadura soli</name>
    <dbReference type="NCBI Taxonomy" id="2508997"/>
    <lineage>
        <taxon>Bacteria</taxon>
        <taxon>Bacillati</taxon>
        <taxon>Actinomycetota</taxon>
        <taxon>Actinomycetes</taxon>
        <taxon>Streptosporangiales</taxon>
        <taxon>Thermomonosporaceae</taxon>
        <taxon>Actinomadura</taxon>
    </lineage>
</organism>
<feature type="transmembrane region" description="Helical" evidence="6">
    <location>
        <begin position="102"/>
        <end position="124"/>
    </location>
</feature>
<dbReference type="InterPro" id="IPR000620">
    <property type="entry name" value="EamA_dom"/>
</dbReference>
<dbReference type="RefSeq" id="WP_138645342.1">
    <property type="nucleotide sequence ID" value="NZ_VCKW01000052.1"/>
</dbReference>
<dbReference type="EMBL" id="VCKW01000052">
    <property type="protein sequence ID" value="TMR02272.1"/>
    <property type="molecule type" value="Genomic_DNA"/>
</dbReference>
<keyword evidence="4 6" id="KW-1133">Transmembrane helix</keyword>
<dbReference type="SUPFAM" id="SSF103481">
    <property type="entry name" value="Multidrug resistance efflux transporter EmrE"/>
    <property type="match status" value="1"/>
</dbReference>
<protein>
    <submittedName>
        <fullName evidence="8">DMT family transporter</fullName>
    </submittedName>
</protein>
<evidence type="ECO:0000313" key="9">
    <source>
        <dbReference type="Proteomes" id="UP000309174"/>
    </source>
</evidence>
<evidence type="ECO:0000313" key="8">
    <source>
        <dbReference type="EMBL" id="TMR02272.1"/>
    </source>
</evidence>
<dbReference type="PANTHER" id="PTHR32322">
    <property type="entry name" value="INNER MEMBRANE TRANSPORTER"/>
    <property type="match status" value="1"/>
</dbReference>
<dbReference type="InterPro" id="IPR050638">
    <property type="entry name" value="AA-Vitamin_Transporters"/>
</dbReference>
<dbReference type="GO" id="GO:0016020">
    <property type="term" value="C:membrane"/>
    <property type="evidence" value="ECO:0007669"/>
    <property type="project" value="UniProtKB-SubCell"/>
</dbReference>
<dbReference type="PANTHER" id="PTHR32322:SF2">
    <property type="entry name" value="EAMA DOMAIN-CONTAINING PROTEIN"/>
    <property type="match status" value="1"/>
</dbReference>
<dbReference type="Pfam" id="PF00892">
    <property type="entry name" value="EamA"/>
    <property type="match status" value="1"/>
</dbReference>
<evidence type="ECO:0000256" key="4">
    <source>
        <dbReference type="ARBA" id="ARBA00022989"/>
    </source>
</evidence>
<evidence type="ECO:0000259" key="7">
    <source>
        <dbReference type="Pfam" id="PF00892"/>
    </source>
</evidence>
<keyword evidence="5 6" id="KW-0472">Membrane</keyword>
<dbReference type="Proteomes" id="UP000309174">
    <property type="component" value="Unassembled WGS sequence"/>
</dbReference>
<evidence type="ECO:0000256" key="6">
    <source>
        <dbReference type="SAM" id="Phobius"/>
    </source>
</evidence>